<dbReference type="EMBL" id="CP045893">
    <property type="protein sequence ID" value="QQP53637.1"/>
    <property type="molecule type" value="Genomic_DNA"/>
</dbReference>
<feature type="non-terminal residue" evidence="2">
    <location>
        <position position="1"/>
    </location>
</feature>
<feature type="compositionally biased region" description="Polar residues" evidence="1">
    <location>
        <begin position="1"/>
        <end position="10"/>
    </location>
</feature>
<accession>A0A7T8KCZ7</accession>
<keyword evidence="3" id="KW-1185">Reference proteome</keyword>
<feature type="compositionally biased region" description="Polar residues" evidence="1">
    <location>
        <begin position="26"/>
        <end position="47"/>
    </location>
</feature>
<proteinExistence type="predicted"/>
<feature type="compositionally biased region" description="Basic and acidic residues" evidence="1">
    <location>
        <begin position="70"/>
        <end position="82"/>
    </location>
</feature>
<feature type="compositionally biased region" description="Low complexity" evidence="1">
    <location>
        <begin position="85"/>
        <end position="100"/>
    </location>
</feature>
<evidence type="ECO:0000313" key="3">
    <source>
        <dbReference type="Proteomes" id="UP000595437"/>
    </source>
</evidence>
<name>A0A7T8KCZ7_CALRO</name>
<reference evidence="3" key="1">
    <citation type="submission" date="2021-01" db="EMBL/GenBank/DDBJ databases">
        <title>Caligus Genome Assembly.</title>
        <authorList>
            <person name="Gallardo-Escarate C."/>
        </authorList>
    </citation>
    <scope>NUCLEOTIDE SEQUENCE [LARGE SCALE GENOMIC DNA]</scope>
</reference>
<feature type="non-terminal residue" evidence="2">
    <location>
        <position position="144"/>
    </location>
</feature>
<dbReference type="Proteomes" id="UP000595437">
    <property type="component" value="Chromosome 4"/>
</dbReference>
<organism evidence="2 3">
    <name type="scientific">Caligus rogercresseyi</name>
    <name type="common">Sea louse</name>
    <dbReference type="NCBI Taxonomy" id="217165"/>
    <lineage>
        <taxon>Eukaryota</taxon>
        <taxon>Metazoa</taxon>
        <taxon>Ecdysozoa</taxon>
        <taxon>Arthropoda</taxon>
        <taxon>Crustacea</taxon>
        <taxon>Multicrustacea</taxon>
        <taxon>Hexanauplia</taxon>
        <taxon>Copepoda</taxon>
        <taxon>Siphonostomatoida</taxon>
        <taxon>Caligidae</taxon>
        <taxon>Caligus</taxon>
    </lineage>
</organism>
<evidence type="ECO:0000313" key="2">
    <source>
        <dbReference type="EMBL" id="QQP53637.1"/>
    </source>
</evidence>
<dbReference type="AlphaFoldDB" id="A0A7T8KCZ7"/>
<evidence type="ECO:0000256" key="1">
    <source>
        <dbReference type="SAM" id="MobiDB-lite"/>
    </source>
</evidence>
<sequence>ARQNVHQGKSPSPPSIRLPIGEDSKTVPSSVPGNTSLSTENETTGTKSKIFLKGKKPCLSSGAGGGHSPIVERIRSSFHKSDILYPSSQQSTQSYTPIISPWTQRVTSHPEHSPERSSSPRRPSDEPPQQEYSNARTSPTPLLK</sequence>
<feature type="compositionally biased region" description="Polar residues" evidence="1">
    <location>
        <begin position="130"/>
        <end position="144"/>
    </location>
</feature>
<gene>
    <name evidence="2" type="ORF">FKW44_006177</name>
</gene>
<feature type="region of interest" description="Disordered" evidence="1">
    <location>
        <begin position="1"/>
        <end position="144"/>
    </location>
</feature>
<protein>
    <submittedName>
        <fullName evidence="2">Uncharacterized protein</fullName>
    </submittedName>
</protein>